<proteinExistence type="predicted"/>
<reference evidence="2 3" key="1">
    <citation type="submission" date="2023-07" db="EMBL/GenBank/DDBJ databases">
        <title>Sorghum-associated microbial communities from plants grown in Nebraska, USA.</title>
        <authorList>
            <person name="Schachtman D."/>
        </authorList>
    </citation>
    <scope>NUCLEOTIDE SEQUENCE [LARGE SCALE GENOMIC DNA]</scope>
    <source>
        <strain evidence="2 3">BE57</strain>
    </source>
</reference>
<comment type="caution">
    <text evidence="2">The sequence shown here is derived from an EMBL/GenBank/DDBJ whole genome shotgun (WGS) entry which is preliminary data.</text>
</comment>
<feature type="transmembrane region" description="Helical" evidence="1">
    <location>
        <begin position="37"/>
        <end position="55"/>
    </location>
</feature>
<protein>
    <submittedName>
        <fullName evidence="2">Multisubunit Na+/H+ antiporter MnhB subunit</fullName>
    </submittedName>
</protein>
<evidence type="ECO:0000313" key="2">
    <source>
        <dbReference type="EMBL" id="MDR6804779.1"/>
    </source>
</evidence>
<evidence type="ECO:0000256" key="1">
    <source>
        <dbReference type="SAM" id="Phobius"/>
    </source>
</evidence>
<dbReference type="Proteomes" id="UP001264980">
    <property type="component" value="Unassembled WGS sequence"/>
</dbReference>
<evidence type="ECO:0000313" key="3">
    <source>
        <dbReference type="Proteomes" id="UP001264980"/>
    </source>
</evidence>
<keyword evidence="1" id="KW-0472">Membrane</keyword>
<sequence>MQKIYINTARVIVLIAIAAILLLLVQFKLQHWKIGPALYVVLGVLVAIVMGDIYWNKVKK</sequence>
<keyword evidence="1" id="KW-0812">Transmembrane</keyword>
<feature type="transmembrane region" description="Helical" evidence="1">
    <location>
        <begin position="7"/>
        <end position="25"/>
    </location>
</feature>
<accession>A0ABU1QUF0</accession>
<dbReference type="EMBL" id="JAVDTI010000002">
    <property type="protein sequence ID" value="MDR6804779.1"/>
    <property type="molecule type" value="Genomic_DNA"/>
</dbReference>
<keyword evidence="3" id="KW-1185">Reference proteome</keyword>
<organism evidence="2 3">
    <name type="scientific">Dyadobacter fermentans</name>
    <dbReference type="NCBI Taxonomy" id="94254"/>
    <lineage>
        <taxon>Bacteria</taxon>
        <taxon>Pseudomonadati</taxon>
        <taxon>Bacteroidota</taxon>
        <taxon>Cytophagia</taxon>
        <taxon>Cytophagales</taxon>
        <taxon>Spirosomataceae</taxon>
        <taxon>Dyadobacter</taxon>
    </lineage>
</organism>
<keyword evidence="1" id="KW-1133">Transmembrane helix</keyword>
<gene>
    <name evidence="2" type="ORF">J2W84_001825</name>
</gene>
<name>A0ABU1QUF0_9BACT</name>